<dbReference type="InterPro" id="IPR006620">
    <property type="entry name" value="Pro_4_hyd_alph"/>
</dbReference>
<accession>A0A6C0J9Y1</accession>
<keyword evidence="6" id="KW-0812">Transmembrane</keyword>
<protein>
    <recommendedName>
        <fullName evidence="7">Fe2OG dioxygenase domain-containing protein</fullName>
    </recommendedName>
</protein>
<dbReference type="InterPro" id="IPR005123">
    <property type="entry name" value="Oxoglu/Fe-dep_dioxygenase_dom"/>
</dbReference>
<feature type="domain" description="Fe2OG dioxygenase" evidence="7">
    <location>
        <begin position="134"/>
        <end position="221"/>
    </location>
</feature>
<dbReference type="AlphaFoldDB" id="A0A6C0J9Y1"/>
<dbReference type="GO" id="GO:0031418">
    <property type="term" value="F:L-ascorbic acid binding"/>
    <property type="evidence" value="ECO:0007669"/>
    <property type="project" value="InterPro"/>
</dbReference>
<evidence type="ECO:0000256" key="6">
    <source>
        <dbReference type="SAM" id="Phobius"/>
    </source>
</evidence>
<feature type="transmembrane region" description="Helical" evidence="6">
    <location>
        <begin position="7"/>
        <end position="25"/>
    </location>
</feature>
<dbReference type="SMART" id="SM00702">
    <property type="entry name" value="P4Hc"/>
    <property type="match status" value="1"/>
</dbReference>
<keyword evidence="2" id="KW-0479">Metal-binding</keyword>
<name>A0A6C0J9Y1_9ZZZZ</name>
<keyword evidence="5" id="KW-0408">Iron</keyword>
<evidence type="ECO:0000256" key="1">
    <source>
        <dbReference type="ARBA" id="ARBA00001961"/>
    </source>
</evidence>
<keyword evidence="6" id="KW-0472">Membrane</keyword>
<organism evidence="8">
    <name type="scientific">viral metagenome</name>
    <dbReference type="NCBI Taxonomy" id="1070528"/>
    <lineage>
        <taxon>unclassified sequences</taxon>
        <taxon>metagenomes</taxon>
        <taxon>organismal metagenomes</taxon>
    </lineage>
</organism>
<evidence type="ECO:0000256" key="3">
    <source>
        <dbReference type="ARBA" id="ARBA00022964"/>
    </source>
</evidence>
<proteinExistence type="predicted"/>
<sequence length="234" mass="26979">MDHIKNIIYLVLISIILTIIIYRFIHGESITQLYSSLHDDDYQIYNRLYLQLDRQYSVIHNAMPQDVCKLIKDEGDTYAIANGWSARRHAYYPTVDNQITEEWQVFSDIELFLESVIYPSICNTFDISGTDKLGLNEVFIVKYDMSGQLYLEPHRDGSEFSFIVALNDKNEYNGGGTRFCETDTNVKLGVGECLVFNGQNEHSGISITDGTRFILAGFIHYKDADFSHKFFVDY</sequence>
<keyword evidence="3" id="KW-0223">Dioxygenase</keyword>
<evidence type="ECO:0000313" key="8">
    <source>
        <dbReference type="EMBL" id="QHU02615.1"/>
    </source>
</evidence>
<evidence type="ECO:0000256" key="2">
    <source>
        <dbReference type="ARBA" id="ARBA00022723"/>
    </source>
</evidence>
<reference evidence="8" key="1">
    <citation type="journal article" date="2020" name="Nature">
        <title>Giant virus diversity and host interactions through global metagenomics.</title>
        <authorList>
            <person name="Schulz F."/>
            <person name="Roux S."/>
            <person name="Paez-Espino D."/>
            <person name="Jungbluth S."/>
            <person name="Walsh D.A."/>
            <person name="Denef V.J."/>
            <person name="McMahon K.D."/>
            <person name="Konstantinidis K.T."/>
            <person name="Eloe-Fadrosh E.A."/>
            <person name="Kyrpides N.C."/>
            <person name="Woyke T."/>
        </authorList>
    </citation>
    <scope>NUCLEOTIDE SEQUENCE</scope>
    <source>
        <strain evidence="8">GVMAG-M-3300025880-76</strain>
    </source>
</reference>
<dbReference type="Gene3D" id="2.60.120.620">
    <property type="entry name" value="q2cbj1_9rhob like domain"/>
    <property type="match status" value="1"/>
</dbReference>
<comment type="cofactor">
    <cofactor evidence="1">
        <name>L-ascorbate</name>
        <dbReference type="ChEBI" id="CHEBI:38290"/>
    </cofactor>
</comment>
<keyword evidence="6" id="KW-1133">Transmembrane helix</keyword>
<dbReference type="EMBL" id="MN740360">
    <property type="protein sequence ID" value="QHU02615.1"/>
    <property type="molecule type" value="Genomic_DNA"/>
</dbReference>
<evidence type="ECO:0000259" key="7">
    <source>
        <dbReference type="PROSITE" id="PS51471"/>
    </source>
</evidence>
<dbReference type="PROSITE" id="PS51471">
    <property type="entry name" value="FE2OG_OXY"/>
    <property type="match status" value="1"/>
</dbReference>
<dbReference type="GO" id="GO:0016705">
    <property type="term" value="F:oxidoreductase activity, acting on paired donors, with incorporation or reduction of molecular oxygen"/>
    <property type="evidence" value="ECO:0007669"/>
    <property type="project" value="InterPro"/>
</dbReference>
<dbReference type="GO" id="GO:0005506">
    <property type="term" value="F:iron ion binding"/>
    <property type="evidence" value="ECO:0007669"/>
    <property type="project" value="InterPro"/>
</dbReference>
<dbReference type="GO" id="GO:0051213">
    <property type="term" value="F:dioxygenase activity"/>
    <property type="evidence" value="ECO:0007669"/>
    <property type="project" value="UniProtKB-KW"/>
</dbReference>
<evidence type="ECO:0000256" key="4">
    <source>
        <dbReference type="ARBA" id="ARBA00023002"/>
    </source>
</evidence>
<dbReference type="SUPFAM" id="SSF51197">
    <property type="entry name" value="Clavaminate synthase-like"/>
    <property type="match status" value="1"/>
</dbReference>
<evidence type="ECO:0000256" key="5">
    <source>
        <dbReference type="ARBA" id="ARBA00023004"/>
    </source>
</evidence>
<keyword evidence="4" id="KW-0560">Oxidoreductase</keyword>